<gene>
    <name evidence="2" type="primary">cas6e</name>
    <name evidence="2" type="ORF">KGQ19_11310</name>
</gene>
<keyword evidence="3" id="KW-1185">Reference proteome</keyword>
<dbReference type="SUPFAM" id="SSF117987">
    <property type="entry name" value="CRISPR-associated protein"/>
    <property type="match status" value="2"/>
</dbReference>
<name>A0ABS5KN57_9ACTN</name>
<dbReference type="Gene3D" id="3.30.70.1200">
    <property type="entry name" value="Crispr-associated protein, domain 1"/>
    <property type="match status" value="1"/>
</dbReference>
<dbReference type="InterPro" id="IPR010179">
    <property type="entry name" value="CRISPR-assoc_prot_Cse3"/>
</dbReference>
<evidence type="ECO:0000313" key="3">
    <source>
        <dbReference type="Proteomes" id="UP000730482"/>
    </source>
</evidence>
<dbReference type="SMART" id="SM01101">
    <property type="entry name" value="CRISPR_assoc"/>
    <property type="match status" value="1"/>
</dbReference>
<sequence length="218" mass="23815">MTTWLTRITPDLRHQRAATDLNNAVQMHHTVMKLFPDQLGPQARQTAGVLFRVDQSAIGGITILVQSTIEPNAERLPAGYGEVISRPLDLLLDALRPGLPVRYRLAGNATQKLGLNTKAGKPHQIVPLSGADAEQWWIRQAELSGLDVRSIDAQAVNAATGLRTDPQTRDQQPQRHARTQFDGTAIITDPQLLRTRILAGIGRGKSYGCGLLTLAPTR</sequence>
<dbReference type="Gene3D" id="3.30.70.1210">
    <property type="entry name" value="Crispr-associated protein, domain 2"/>
    <property type="match status" value="1"/>
</dbReference>
<accession>A0ABS5KN57</accession>
<dbReference type="Pfam" id="PF08798">
    <property type="entry name" value="CRISPR_assoc"/>
    <property type="match status" value="1"/>
</dbReference>
<organism evidence="2 3">
    <name type="scientific">Catenulispora pinistramenti</name>
    <dbReference type="NCBI Taxonomy" id="2705254"/>
    <lineage>
        <taxon>Bacteria</taxon>
        <taxon>Bacillati</taxon>
        <taxon>Actinomycetota</taxon>
        <taxon>Actinomycetes</taxon>
        <taxon>Catenulisporales</taxon>
        <taxon>Catenulisporaceae</taxon>
        <taxon>Catenulispora</taxon>
    </lineage>
</organism>
<reference evidence="2 3" key="1">
    <citation type="submission" date="2020-02" db="EMBL/GenBank/DDBJ databases">
        <title>Acidophilic actinobacteria isolated from forest soil.</title>
        <authorList>
            <person name="Golinska P."/>
        </authorList>
    </citation>
    <scope>NUCLEOTIDE SEQUENCE [LARGE SCALE GENOMIC DNA]</scope>
    <source>
        <strain evidence="2 3">NL8</strain>
    </source>
</reference>
<dbReference type="NCBIfam" id="TIGR01907">
    <property type="entry name" value="casE_Cse3"/>
    <property type="match status" value="1"/>
</dbReference>
<evidence type="ECO:0000256" key="1">
    <source>
        <dbReference type="SAM" id="MobiDB-lite"/>
    </source>
</evidence>
<comment type="caution">
    <text evidence="2">The sequence shown here is derived from an EMBL/GenBank/DDBJ whole genome shotgun (WGS) entry which is preliminary data.</text>
</comment>
<feature type="region of interest" description="Disordered" evidence="1">
    <location>
        <begin position="161"/>
        <end position="180"/>
    </location>
</feature>
<dbReference type="RefSeq" id="WP_212009046.1">
    <property type="nucleotide sequence ID" value="NZ_JAAFYZ010000028.1"/>
</dbReference>
<dbReference type="EMBL" id="JAAFYZ010000028">
    <property type="protein sequence ID" value="MBS2547460.1"/>
    <property type="molecule type" value="Genomic_DNA"/>
</dbReference>
<evidence type="ECO:0000313" key="2">
    <source>
        <dbReference type="EMBL" id="MBS2547460.1"/>
    </source>
</evidence>
<dbReference type="CDD" id="cd09727">
    <property type="entry name" value="Cas6_I-E"/>
    <property type="match status" value="1"/>
</dbReference>
<dbReference type="Proteomes" id="UP000730482">
    <property type="component" value="Unassembled WGS sequence"/>
</dbReference>
<proteinExistence type="predicted"/>
<protein>
    <submittedName>
        <fullName evidence="2">Type I-E CRISPR-associated protein Cas6/Cse3/CasE</fullName>
    </submittedName>
</protein>